<dbReference type="AlphaFoldDB" id="A0A507D2V4"/>
<protein>
    <submittedName>
        <fullName evidence="2">Uncharacterized protein</fullName>
    </submittedName>
</protein>
<proteinExistence type="predicted"/>
<sequence>MIVNAGPLAVLLALVLSTFVLTSHATFPEPMTDCLNGKTQITTAIPNLVMKHQLATSKIQEITNVLMGGTFYPVNSLDVKRGDLLMIIADAQGMLENINMMAISLNLPVGPTLDSLRNVHSSAKAVTDGLRPSLTPLVDPASLTQMFMDAIVLDQQISAAANVLMC</sequence>
<dbReference type="EMBL" id="QEAM01000128">
    <property type="protein sequence ID" value="TPX45802.1"/>
    <property type="molecule type" value="Genomic_DNA"/>
</dbReference>
<feature type="chain" id="PRO_5021210066" evidence="1">
    <location>
        <begin position="26"/>
        <end position="166"/>
    </location>
</feature>
<evidence type="ECO:0000256" key="1">
    <source>
        <dbReference type="SAM" id="SignalP"/>
    </source>
</evidence>
<dbReference type="Proteomes" id="UP000320475">
    <property type="component" value="Unassembled WGS sequence"/>
</dbReference>
<evidence type="ECO:0000313" key="2">
    <source>
        <dbReference type="EMBL" id="TPX45802.1"/>
    </source>
</evidence>
<feature type="signal peptide" evidence="1">
    <location>
        <begin position="1"/>
        <end position="25"/>
    </location>
</feature>
<keyword evidence="1" id="KW-0732">Signal</keyword>
<accession>A0A507D2V4</accession>
<organism evidence="2 3">
    <name type="scientific">Synchytrium endobioticum</name>
    <dbReference type="NCBI Taxonomy" id="286115"/>
    <lineage>
        <taxon>Eukaryota</taxon>
        <taxon>Fungi</taxon>
        <taxon>Fungi incertae sedis</taxon>
        <taxon>Chytridiomycota</taxon>
        <taxon>Chytridiomycota incertae sedis</taxon>
        <taxon>Chytridiomycetes</taxon>
        <taxon>Synchytriales</taxon>
        <taxon>Synchytriaceae</taxon>
        <taxon>Synchytrium</taxon>
    </lineage>
</organism>
<name>A0A507D2V4_9FUNG</name>
<comment type="caution">
    <text evidence="2">The sequence shown here is derived from an EMBL/GenBank/DDBJ whole genome shotgun (WGS) entry which is preliminary data.</text>
</comment>
<gene>
    <name evidence="2" type="ORF">SeLEV6574_g03646</name>
</gene>
<evidence type="ECO:0000313" key="3">
    <source>
        <dbReference type="Proteomes" id="UP000320475"/>
    </source>
</evidence>
<reference evidence="2 3" key="1">
    <citation type="journal article" date="2019" name="Sci. Rep.">
        <title>Comparative genomics of chytrid fungi reveal insights into the obligate biotrophic and pathogenic lifestyle of Synchytrium endobioticum.</title>
        <authorList>
            <person name="van de Vossenberg B.T.L.H."/>
            <person name="Warris S."/>
            <person name="Nguyen H.D.T."/>
            <person name="van Gent-Pelzer M.P.E."/>
            <person name="Joly D.L."/>
            <person name="van de Geest H.C."/>
            <person name="Bonants P.J.M."/>
            <person name="Smith D.S."/>
            <person name="Levesque C.A."/>
            <person name="van der Lee T.A.J."/>
        </authorList>
    </citation>
    <scope>NUCLEOTIDE SEQUENCE [LARGE SCALE GENOMIC DNA]</scope>
    <source>
        <strain evidence="2 3">LEV6574</strain>
    </source>
</reference>